<evidence type="ECO:0000313" key="9">
    <source>
        <dbReference type="EMBL" id="KAF1967115.1"/>
    </source>
</evidence>
<feature type="compositionally biased region" description="Polar residues" evidence="7">
    <location>
        <begin position="85"/>
        <end position="102"/>
    </location>
</feature>
<feature type="compositionally biased region" description="Low complexity" evidence="7">
    <location>
        <begin position="51"/>
        <end position="76"/>
    </location>
</feature>
<protein>
    <recommendedName>
        <fullName evidence="8">Telomere-associated protein Rif1 N-terminal domain-containing protein</fullName>
    </recommendedName>
</protein>
<feature type="compositionally biased region" description="Polar residues" evidence="7">
    <location>
        <begin position="1636"/>
        <end position="1669"/>
    </location>
</feature>
<feature type="compositionally biased region" description="Polar residues" evidence="7">
    <location>
        <begin position="1601"/>
        <end position="1615"/>
    </location>
</feature>
<evidence type="ECO:0000256" key="5">
    <source>
        <dbReference type="ARBA" id="ARBA00023242"/>
    </source>
</evidence>
<evidence type="ECO:0000256" key="7">
    <source>
        <dbReference type="SAM" id="MobiDB-lite"/>
    </source>
</evidence>
<reference evidence="9" key="1">
    <citation type="journal article" date="2020" name="Stud. Mycol.">
        <title>101 Dothideomycetes genomes: a test case for predicting lifestyles and emergence of pathogens.</title>
        <authorList>
            <person name="Haridas S."/>
            <person name="Albert R."/>
            <person name="Binder M."/>
            <person name="Bloem J."/>
            <person name="Labutti K."/>
            <person name="Salamov A."/>
            <person name="Andreopoulos B."/>
            <person name="Baker S."/>
            <person name="Barry K."/>
            <person name="Bills G."/>
            <person name="Bluhm B."/>
            <person name="Cannon C."/>
            <person name="Castanera R."/>
            <person name="Culley D."/>
            <person name="Daum C."/>
            <person name="Ezra D."/>
            <person name="Gonzalez J."/>
            <person name="Henrissat B."/>
            <person name="Kuo A."/>
            <person name="Liang C."/>
            <person name="Lipzen A."/>
            <person name="Lutzoni F."/>
            <person name="Magnuson J."/>
            <person name="Mondo S."/>
            <person name="Nolan M."/>
            <person name="Ohm R."/>
            <person name="Pangilinan J."/>
            <person name="Park H.-J."/>
            <person name="Ramirez L."/>
            <person name="Alfaro M."/>
            <person name="Sun H."/>
            <person name="Tritt A."/>
            <person name="Yoshinaga Y."/>
            <person name="Zwiers L.-H."/>
            <person name="Turgeon B."/>
            <person name="Goodwin S."/>
            <person name="Spatafora J."/>
            <person name="Crous P."/>
            <person name="Grigoriev I."/>
        </authorList>
    </citation>
    <scope>NUCLEOTIDE SEQUENCE</scope>
    <source>
        <strain evidence="9">CBS 107.79</strain>
    </source>
</reference>
<dbReference type="Proteomes" id="UP000800036">
    <property type="component" value="Unassembled WGS sequence"/>
</dbReference>
<keyword evidence="10" id="KW-1185">Reference proteome</keyword>
<dbReference type="PANTHER" id="PTHR22928:SF3">
    <property type="entry name" value="TELOMERE-ASSOCIATED PROTEIN RIF1"/>
    <property type="match status" value="1"/>
</dbReference>
<feature type="compositionally biased region" description="Low complexity" evidence="7">
    <location>
        <begin position="1490"/>
        <end position="1509"/>
    </location>
</feature>
<dbReference type="Pfam" id="PF12231">
    <property type="entry name" value="Rif1_N"/>
    <property type="match status" value="1"/>
</dbReference>
<feature type="compositionally biased region" description="Polar residues" evidence="7">
    <location>
        <begin position="1"/>
        <end position="12"/>
    </location>
</feature>
<keyword evidence="4" id="KW-0779">Telomere</keyword>
<accession>A0A6A5UQF8</accession>
<keyword evidence="6" id="KW-0131">Cell cycle</keyword>
<sequence length="1731" mass="191718">MVLSPSKFQSLSVRPPTPPKDIHDSDQDAEEVLDFLKDPFGMNEPVAKLNAAKALLNTPQTSPSSESGDPLSSARSSSRKKKVNFETQPCVTNGTPLPSQSFIPLHSSPLRPLPQTRVSKPLKSILKPSDAASTPPPADEAATPRNFESFAEMLESIMKQLASQTRSSRFDAYHSLQQAMQRYEKTPDTQALVDKMGLLTQFIQRDMHAIGINGTSLDSQLIGQALKFLMALVRIADVRHAMPDEFCTYVVDRVIQVAADASLPKVIINTHLAVLMQQNFRSRTMTPARVERILDVLDTIEERVSGLSVQAYRVRIYKKLIMQRPEVMAKHTERWIKHTLSALLSTLKDINQSALDTTISAAKAFGNNRNVIKMVLSVLNRVKSDGETVAHGMVKQLQKLLGSDHAAMVPQIWSAATALIPGCLDKNQFSAFAQWLTVFQMCFNSNKEDVKAHANIALGFLVYAAQLKENTTTPWSKMLIRIPQSQLEIQRGQTKKSDRESATSAYLALLYHALGPTASYEQLDRYWSDFVADFWRPLIRPSSAAFPSSPRHAFAACRVVSALLNGTRKPCDPQRTLDLRPQAMLQRDDLPSLDPRWVRKSISSILEFAEILVDVTPWTAEDCKDEPVKTMWLSLLTSLNTASSQEVMASNDSKDAMAHLVNFLRRMWDAHTAQLALSQQKEDSWADKFCFLLESVVEKLGAARFSDKCLTRNGQEDFEVAATPSHRSRAHGLRTSPLLYFMELLVNQSEGKLSESLRLRAVKVQIRPCFEAQNSRLSRLEMLRDCALLVDATARTPLSDGFWSDLAGLATTCITELSIDPKERGSRQFGKEYDIVVELLSLGFPYLATQKSGERLLICFIEAVRSEAGEGAVVLAVVEKVSESIVNRTGPESKLACLPFLIIILRRLPTSIARRTIEQGRQTLWPSSSNLGKTMDFDPYNHLYDAIVSTGFLAYEKLNADDATTISNFLEALGSSIRQCPLSLVPVYLRKLQETIRLWVEDSERKLESKTSWVKDVHTSVLHLWQEVCAAIYKLPRNNPQILLHLESLFTSGFVSRRRGIVDSSIVTWNATFGREQTLTYPPRLAQALHPLRSTVELSLPGFEVQDGDDEIAPSFYQSDSNMETFNPKKTTPRVKETPFKVVKTSRQSRSKSRSPLVASVYSKKSSIGRTPKCRLRHENSQLEFEPIDSSPSNPNNQESQILTERQREVYERQTLSSNAYADMRSTTPPPEPIAPARSPLEFHSDAISVDELPAEASRTPLRSVRALGPMDVFVGSSPTPQARPRSQETGTDRSSLATPLNVRAIELAHEVIDLGSSPPQFEKDTHSSIRGSQVKDSMEGLQHNYHEGERRASVSFDDGTTIDESAFLTGTPDEDPERGHAQEPEGSDMPSSTLDLQLTAQLDAEIQAQKDAAATEQPQEPLAHSEQRTNEPNAEGQAEGEETEIDLPTTSVQSNTETSDTSRVGDSFTSQAAEMESSQLRSLRRSHRQSSAPSPQSVSAKKGKPSSGRGPGRPRKIRPASPFPMPTGNTIIVPDTARVRGIRRSASSLSQVEIHSEGVVVEDTPAPKRVRRNIDKDVSEAKHNTPTNSQQRKTKRLSHVQATPKHSNARSSSAAVEEANVQPATSGPAPAMGEQNANVARQLPDTTPVASPGCESQSQVASNSVATPSRSIAERVMLTPRSIIDKLKEFKNALFGAPQLALNRQEEREADDLMFEIRRSLHAAGARGDQ</sequence>
<dbReference type="InterPro" id="IPR022031">
    <property type="entry name" value="Rif1_N"/>
</dbReference>
<feature type="region of interest" description="Disordered" evidence="7">
    <location>
        <begin position="1114"/>
        <end position="1164"/>
    </location>
</feature>
<dbReference type="GO" id="GO:0005634">
    <property type="term" value="C:nucleus"/>
    <property type="evidence" value="ECO:0007669"/>
    <property type="project" value="UniProtKB-SubCell"/>
</dbReference>
<evidence type="ECO:0000256" key="1">
    <source>
        <dbReference type="ARBA" id="ARBA00004123"/>
    </source>
</evidence>
<evidence type="ECO:0000256" key="6">
    <source>
        <dbReference type="ARBA" id="ARBA00023306"/>
    </source>
</evidence>
<feature type="region of interest" description="Disordered" evidence="7">
    <location>
        <begin position="51"/>
        <end position="116"/>
    </location>
</feature>
<dbReference type="PANTHER" id="PTHR22928">
    <property type="entry name" value="TELOMERE-ASSOCIATED PROTEIN RIF1"/>
    <property type="match status" value="1"/>
</dbReference>
<feature type="region of interest" description="Disordered" evidence="7">
    <location>
        <begin position="1184"/>
        <end position="1239"/>
    </location>
</feature>
<dbReference type="GO" id="GO:0140445">
    <property type="term" value="C:chromosome, telomeric repeat region"/>
    <property type="evidence" value="ECO:0007669"/>
    <property type="project" value="TreeGrafter"/>
</dbReference>
<evidence type="ECO:0000259" key="8">
    <source>
        <dbReference type="Pfam" id="PF12231"/>
    </source>
</evidence>
<feature type="region of interest" description="Disordered" evidence="7">
    <location>
        <begin position="1271"/>
        <end position="1296"/>
    </location>
</feature>
<feature type="compositionally biased region" description="Polar residues" evidence="7">
    <location>
        <begin position="1116"/>
        <end position="1130"/>
    </location>
</feature>
<feature type="region of interest" description="Disordered" evidence="7">
    <location>
        <begin position="1"/>
        <end position="27"/>
    </location>
</feature>
<feature type="region of interest" description="Disordered" evidence="7">
    <location>
        <begin position="1564"/>
        <end position="1669"/>
    </location>
</feature>
<feature type="domain" description="Telomere-associated protein Rif1 N-terminal" evidence="8">
    <location>
        <begin position="161"/>
        <end position="531"/>
    </location>
</feature>
<name>A0A6A5UQF8_9PLEO</name>
<dbReference type="SUPFAM" id="SSF48371">
    <property type="entry name" value="ARM repeat"/>
    <property type="match status" value="1"/>
</dbReference>
<dbReference type="InterPro" id="IPR016024">
    <property type="entry name" value="ARM-type_fold"/>
</dbReference>
<proteinExistence type="predicted"/>
<evidence type="ECO:0000313" key="10">
    <source>
        <dbReference type="Proteomes" id="UP000800036"/>
    </source>
</evidence>
<dbReference type="EMBL" id="ML976737">
    <property type="protein sequence ID" value="KAF1967115.1"/>
    <property type="molecule type" value="Genomic_DNA"/>
</dbReference>
<organism evidence="9 10">
    <name type="scientific">Bimuria novae-zelandiae CBS 107.79</name>
    <dbReference type="NCBI Taxonomy" id="1447943"/>
    <lineage>
        <taxon>Eukaryota</taxon>
        <taxon>Fungi</taxon>
        <taxon>Dikarya</taxon>
        <taxon>Ascomycota</taxon>
        <taxon>Pezizomycotina</taxon>
        <taxon>Dothideomycetes</taxon>
        <taxon>Pleosporomycetidae</taxon>
        <taxon>Pleosporales</taxon>
        <taxon>Massarineae</taxon>
        <taxon>Didymosphaeriaceae</taxon>
        <taxon>Bimuria</taxon>
    </lineage>
</organism>
<keyword evidence="3" id="KW-0158">Chromosome</keyword>
<feature type="compositionally biased region" description="Polar residues" evidence="7">
    <location>
        <begin position="1390"/>
        <end position="1401"/>
    </location>
</feature>
<feature type="compositionally biased region" description="Polar residues" evidence="7">
    <location>
        <begin position="1449"/>
        <end position="1473"/>
    </location>
</feature>
<dbReference type="GO" id="GO:0000723">
    <property type="term" value="P:telomere maintenance"/>
    <property type="evidence" value="ECO:0007669"/>
    <property type="project" value="TreeGrafter"/>
</dbReference>
<evidence type="ECO:0000256" key="2">
    <source>
        <dbReference type="ARBA" id="ARBA00004574"/>
    </source>
</evidence>
<feature type="region of interest" description="Disordered" evidence="7">
    <location>
        <begin position="1316"/>
        <end position="1337"/>
    </location>
</feature>
<gene>
    <name evidence="9" type="ORF">BU23DRAFT_484721</name>
</gene>
<keyword evidence="5" id="KW-0539">Nucleus</keyword>
<evidence type="ECO:0000256" key="3">
    <source>
        <dbReference type="ARBA" id="ARBA00022454"/>
    </source>
</evidence>
<feature type="region of interest" description="Disordered" evidence="7">
    <location>
        <begin position="1364"/>
        <end position="1539"/>
    </location>
</feature>
<dbReference type="OrthoDB" id="5399929at2759"/>
<feature type="compositionally biased region" description="Basic and acidic residues" evidence="7">
    <location>
        <begin position="1573"/>
        <end position="1584"/>
    </location>
</feature>
<evidence type="ECO:0000256" key="4">
    <source>
        <dbReference type="ARBA" id="ARBA00022895"/>
    </source>
</evidence>
<comment type="subcellular location">
    <subcellularLocation>
        <location evidence="2">Chromosome</location>
        <location evidence="2">Telomere</location>
    </subcellularLocation>
    <subcellularLocation>
        <location evidence="1">Nucleus</location>
    </subcellularLocation>
</comment>